<evidence type="ECO:0000256" key="2">
    <source>
        <dbReference type="ARBA" id="ARBA00012706"/>
    </source>
</evidence>
<dbReference type="SUPFAM" id="SSF51445">
    <property type="entry name" value="(Trans)glycosidases"/>
    <property type="match status" value="1"/>
</dbReference>
<keyword evidence="8" id="KW-1185">Reference proteome</keyword>
<dbReference type="InterPro" id="IPR017853">
    <property type="entry name" value="GH"/>
</dbReference>
<dbReference type="EC" id="3.2.1.78" evidence="2"/>
<dbReference type="PANTHER" id="PTHR31451">
    <property type="match status" value="1"/>
</dbReference>
<comment type="catalytic activity">
    <reaction evidence="1">
        <text>Random hydrolysis of (1-&gt;4)-beta-D-mannosidic linkages in mannans, galactomannans and glucomannans.</text>
        <dbReference type="EC" id="3.2.1.78"/>
    </reaction>
</comment>
<feature type="domain" description="Glycoside hydrolase family 5" evidence="6">
    <location>
        <begin position="29"/>
        <end position="439"/>
    </location>
</feature>
<proteinExistence type="predicted"/>
<dbReference type="InterPro" id="IPR001547">
    <property type="entry name" value="Glyco_hydro_5"/>
</dbReference>
<evidence type="ECO:0000256" key="1">
    <source>
        <dbReference type="ARBA" id="ARBA00001678"/>
    </source>
</evidence>
<evidence type="ECO:0000256" key="4">
    <source>
        <dbReference type="ARBA" id="ARBA00023295"/>
    </source>
</evidence>
<dbReference type="PANTHER" id="PTHR31451:SF40">
    <property type="entry name" value="GLYCOSIDE HYDROLASE FAMILY 5 DOMAIN-CONTAINING PROTEIN"/>
    <property type="match status" value="1"/>
</dbReference>
<dbReference type="AlphaFoldDB" id="A0A4R5MQ15"/>
<reference evidence="7 8" key="1">
    <citation type="submission" date="2019-02" db="EMBL/GenBank/DDBJ databases">
        <title>Pedobacter sp. nov., a novel speices isolated from soil of pinguins habitat in Antarcitica.</title>
        <authorList>
            <person name="He R.-H."/>
        </authorList>
    </citation>
    <scope>NUCLEOTIDE SEQUENCE [LARGE SCALE GENOMIC DNA]</scope>
    <source>
        <strain evidence="7 8">E01020</strain>
    </source>
</reference>
<dbReference type="EMBL" id="SJCY01000002">
    <property type="protein sequence ID" value="TDG37289.1"/>
    <property type="molecule type" value="Genomic_DNA"/>
</dbReference>
<dbReference type="Proteomes" id="UP000295668">
    <property type="component" value="Unassembled WGS sequence"/>
</dbReference>
<keyword evidence="3" id="KW-0378">Hydrolase</keyword>
<dbReference type="PROSITE" id="PS51257">
    <property type="entry name" value="PROKAR_LIPOPROTEIN"/>
    <property type="match status" value="1"/>
</dbReference>
<feature type="chain" id="PRO_5020304460" description="mannan endo-1,4-beta-mannosidase" evidence="5">
    <location>
        <begin position="29"/>
        <end position="440"/>
    </location>
</feature>
<dbReference type="GO" id="GO:0016985">
    <property type="term" value="F:mannan endo-1,4-beta-mannosidase activity"/>
    <property type="evidence" value="ECO:0007669"/>
    <property type="project" value="TreeGrafter"/>
</dbReference>
<evidence type="ECO:0000256" key="5">
    <source>
        <dbReference type="SAM" id="SignalP"/>
    </source>
</evidence>
<keyword evidence="5" id="KW-0732">Signal</keyword>
<dbReference type="Gene3D" id="3.20.20.80">
    <property type="entry name" value="Glycosidases"/>
    <property type="match status" value="1"/>
</dbReference>
<organism evidence="7 8">
    <name type="scientific">Pedobacter changchengzhani</name>
    <dbReference type="NCBI Taxonomy" id="2529274"/>
    <lineage>
        <taxon>Bacteria</taxon>
        <taxon>Pseudomonadati</taxon>
        <taxon>Bacteroidota</taxon>
        <taxon>Sphingobacteriia</taxon>
        <taxon>Sphingobacteriales</taxon>
        <taxon>Sphingobacteriaceae</taxon>
        <taxon>Pedobacter</taxon>
    </lineage>
</organism>
<dbReference type="Pfam" id="PF26410">
    <property type="entry name" value="GH5_mannosidase"/>
    <property type="match status" value="1"/>
</dbReference>
<feature type="signal peptide" evidence="5">
    <location>
        <begin position="1"/>
        <end position="28"/>
    </location>
</feature>
<evidence type="ECO:0000313" key="7">
    <source>
        <dbReference type="EMBL" id="TDG37289.1"/>
    </source>
</evidence>
<dbReference type="InterPro" id="IPR045053">
    <property type="entry name" value="MAN-like"/>
</dbReference>
<dbReference type="OrthoDB" id="9801493at2"/>
<comment type="caution">
    <text evidence="7">The sequence shown here is derived from an EMBL/GenBank/DDBJ whole genome shotgun (WGS) entry which is preliminary data.</text>
</comment>
<sequence length="440" mass="50534">MMMRRKGLSTYFAMLAVSALLFSCSAKKNFVKVNGANFTVNNKPYYFVGANFWYGAYLGADTDYGNRERLVRELNQLQKLGVKNLRIVAASEESDFKVPLTPPFQYKNGTYNEKLLQGLDFLLSEMKKRDMHAVLMLNNYWDWTGGMQQYVSWTTGERVYDPANVKTDTWDQAMKHSATFYTNEKAQALYRKYINMIINRKNIYTNKIYKNDPTVMTWQLANEPRPSTAGDPVESMKIFSKWVDDVAGYIHSLAPNQLVSTGGEGSQGNLNKLDYALQSQSSKHIDYMTFHMWPKNWGWYKADQPEMMESALAKTKKYIDEHVDLAVKLNKPTVVEEFGFVRDNEKFAAESPTVARDKYYRFILELLKKSADEGKPLAGMNFWAWGGEGRGQEKDFMWKMGNTSYTGDPYGEAQGLNSVFNTDKTTLDILAEYAHDLEKK</sequence>
<protein>
    <recommendedName>
        <fullName evidence="2">mannan endo-1,4-beta-mannosidase</fullName>
        <ecNumber evidence="2">3.2.1.78</ecNumber>
    </recommendedName>
</protein>
<evidence type="ECO:0000313" key="8">
    <source>
        <dbReference type="Proteomes" id="UP000295668"/>
    </source>
</evidence>
<gene>
    <name evidence="7" type="ORF">EZJ43_04000</name>
</gene>
<keyword evidence="4" id="KW-0326">Glycosidase</keyword>
<name>A0A4R5MQ15_9SPHI</name>
<accession>A0A4R5MQ15</accession>
<evidence type="ECO:0000256" key="3">
    <source>
        <dbReference type="ARBA" id="ARBA00022801"/>
    </source>
</evidence>
<evidence type="ECO:0000259" key="6">
    <source>
        <dbReference type="Pfam" id="PF26410"/>
    </source>
</evidence>